<dbReference type="Gramene" id="AUR62036669-RA">
    <property type="protein sequence ID" value="AUR62036669-RA:cds"/>
    <property type="gene ID" value="AUR62036669"/>
</dbReference>
<dbReference type="SMART" id="SM00248">
    <property type="entry name" value="ANK"/>
    <property type="match status" value="4"/>
</dbReference>
<evidence type="ECO:0000313" key="2">
    <source>
        <dbReference type="EnsemblPlants" id="AUR62036669-RA:cds"/>
    </source>
</evidence>
<reference evidence="2" key="1">
    <citation type="journal article" date="2017" name="Nature">
        <title>The genome of Chenopodium quinoa.</title>
        <authorList>
            <person name="Jarvis D.E."/>
            <person name="Ho Y.S."/>
            <person name="Lightfoot D.J."/>
            <person name="Schmoeckel S.M."/>
            <person name="Li B."/>
            <person name="Borm T.J.A."/>
            <person name="Ohyanagi H."/>
            <person name="Mineta K."/>
            <person name="Michell C.T."/>
            <person name="Saber N."/>
            <person name="Kharbatia N.M."/>
            <person name="Rupper R.R."/>
            <person name="Sharp A.R."/>
            <person name="Dally N."/>
            <person name="Boughton B.A."/>
            <person name="Woo Y.H."/>
            <person name="Gao G."/>
            <person name="Schijlen E.G.W.M."/>
            <person name="Guo X."/>
            <person name="Momin A.A."/>
            <person name="Negrao S."/>
            <person name="Al-Babili S."/>
            <person name="Gehring C."/>
            <person name="Roessner U."/>
            <person name="Jung C."/>
            <person name="Murphy K."/>
            <person name="Arold S.T."/>
            <person name="Gojobori T."/>
            <person name="van der Linden C.G."/>
            <person name="van Loo E.N."/>
            <person name="Jellen E.N."/>
            <person name="Maughan P.J."/>
            <person name="Tester M."/>
        </authorList>
    </citation>
    <scope>NUCLEOTIDE SEQUENCE [LARGE SCALE GENOMIC DNA]</scope>
    <source>
        <strain evidence="2">cv. PI 614886</strain>
    </source>
</reference>
<evidence type="ECO:0000256" key="1">
    <source>
        <dbReference type="PROSITE-ProRule" id="PRU00023"/>
    </source>
</evidence>
<reference evidence="2" key="2">
    <citation type="submission" date="2021-03" db="UniProtKB">
        <authorList>
            <consortium name="EnsemblPlants"/>
        </authorList>
    </citation>
    <scope>IDENTIFICATION</scope>
</reference>
<sequence length="206" mass="23046">MDSVLYNAATLGNVSFLNDARNNELESGTDEYFLKQTKHKNNILHLAIPRKHFEFVEEVILNGLISKQASDELFEQANKDGNTPVHVAAEVGNMDMFKLLHDYVCGQTVQKEGKPVFMMQNIEGNTPLHVALIHANVEIAKLLIETHPDLVYVTNTSKETPLHLATMHQPIDVLMKDKKVASLAYLDMIKVLLEKDSSISCMGDTT</sequence>
<dbReference type="InterPro" id="IPR002110">
    <property type="entry name" value="Ankyrin_rpt"/>
</dbReference>
<feature type="repeat" description="ANK" evidence="1">
    <location>
        <begin position="80"/>
        <end position="100"/>
    </location>
</feature>
<dbReference type="Proteomes" id="UP000596660">
    <property type="component" value="Unplaced"/>
</dbReference>
<dbReference type="PANTHER" id="PTHR24121:SF21">
    <property type="entry name" value="ANKYRIN REPEAT FAMILY PROTEIN"/>
    <property type="match status" value="1"/>
</dbReference>
<dbReference type="EnsemblPlants" id="AUR62036669-RA">
    <property type="protein sequence ID" value="AUR62036669-RA:cds"/>
    <property type="gene ID" value="AUR62036669"/>
</dbReference>
<dbReference type="SUPFAM" id="SSF48403">
    <property type="entry name" value="Ankyrin repeat"/>
    <property type="match status" value="1"/>
</dbReference>
<evidence type="ECO:0000313" key="3">
    <source>
        <dbReference type="Proteomes" id="UP000596660"/>
    </source>
</evidence>
<dbReference type="Gene3D" id="1.25.40.20">
    <property type="entry name" value="Ankyrin repeat-containing domain"/>
    <property type="match status" value="1"/>
</dbReference>
<dbReference type="InterPro" id="IPR036770">
    <property type="entry name" value="Ankyrin_rpt-contain_sf"/>
</dbReference>
<dbReference type="Pfam" id="PF12796">
    <property type="entry name" value="Ank_2"/>
    <property type="match status" value="1"/>
</dbReference>
<keyword evidence="3" id="KW-1185">Reference proteome</keyword>
<dbReference type="PANTHER" id="PTHR24121">
    <property type="entry name" value="NO MECHANORECEPTOR POTENTIAL C, ISOFORM D-RELATED"/>
    <property type="match status" value="1"/>
</dbReference>
<dbReference type="AlphaFoldDB" id="A0A803MWT9"/>
<feature type="repeat" description="ANK" evidence="1">
    <location>
        <begin position="123"/>
        <end position="155"/>
    </location>
</feature>
<protein>
    <submittedName>
        <fullName evidence="2">Uncharacterized protein</fullName>
    </submittedName>
</protein>
<dbReference type="PROSITE" id="PS50297">
    <property type="entry name" value="ANK_REP_REGION"/>
    <property type="match status" value="2"/>
</dbReference>
<proteinExistence type="predicted"/>
<accession>A0A803MWT9</accession>
<name>A0A803MWT9_CHEQI</name>
<keyword evidence="1" id="KW-0040">ANK repeat</keyword>
<dbReference type="PROSITE" id="PS50088">
    <property type="entry name" value="ANK_REPEAT"/>
    <property type="match status" value="2"/>
</dbReference>
<dbReference type="OMA" id="HEAACCE"/>
<organism evidence="2 3">
    <name type="scientific">Chenopodium quinoa</name>
    <name type="common">Quinoa</name>
    <dbReference type="NCBI Taxonomy" id="63459"/>
    <lineage>
        <taxon>Eukaryota</taxon>
        <taxon>Viridiplantae</taxon>
        <taxon>Streptophyta</taxon>
        <taxon>Embryophyta</taxon>
        <taxon>Tracheophyta</taxon>
        <taxon>Spermatophyta</taxon>
        <taxon>Magnoliopsida</taxon>
        <taxon>eudicotyledons</taxon>
        <taxon>Gunneridae</taxon>
        <taxon>Pentapetalae</taxon>
        <taxon>Caryophyllales</taxon>
        <taxon>Chenopodiaceae</taxon>
        <taxon>Chenopodioideae</taxon>
        <taxon>Atripliceae</taxon>
        <taxon>Chenopodium</taxon>
    </lineage>
</organism>